<feature type="coiled-coil region" evidence="1">
    <location>
        <begin position="125"/>
        <end position="163"/>
    </location>
</feature>
<comment type="caution">
    <text evidence="2">The sequence shown here is derived from an EMBL/GenBank/DDBJ whole genome shotgun (WGS) entry which is preliminary data.</text>
</comment>
<gene>
    <name evidence="2" type="ORF">Pmani_005343</name>
</gene>
<evidence type="ECO:0000313" key="3">
    <source>
        <dbReference type="Proteomes" id="UP001292094"/>
    </source>
</evidence>
<dbReference type="AlphaFoldDB" id="A0AAE1QCV8"/>
<evidence type="ECO:0000313" key="2">
    <source>
        <dbReference type="EMBL" id="KAK4323996.1"/>
    </source>
</evidence>
<name>A0AAE1QCV8_9EUCA</name>
<dbReference type="Proteomes" id="UP001292094">
    <property type="component" value="Unassembled WGS sequence"/>
</dbReference>
<reference evidence="2" key="1">
    <citation type="submission" date="2023-11" db="EMBL/GenBank/DDBJ databases">
        <title>Genome assemblies of two species of porcelain crab, Petrolisthes cinctipes and Petrolisthes manimaculis (Anomura: Porcellanidae).</title>
        <authorList>
            <person name="Angst P."/>
        </authorList>
    </citation>
    <scope>NUCLEOTIDE SEQUENCE</scope>
    <source>
        <strain evidence="2">PB745_02</strain>
        <tissue evidence="2">Gill</tissue>
    </source>
</reference>
<sequence length="225" mass="25917">METQGVASEKVAPLHIISEQDATEFINSSPNPERVRALRREELLLVAQKLNIAIESSNTFPLANLICQHLCGTDLYDFVERKDNASVVSDWSAPTDLLEATIVQNNQFANDQAACDHKFRMLQYKMQVEDRRAQVESERKERRAQMELEVRKLELEMEKYKVDHEPRRPVMSGASSEQHRGPLSIVKEAWISDDDTSKNLLQYVLEFKTRLSDTREEAKKNLEEA</sequence>
<proteinExistence type="predicted"/>
<accession>A0AAE1QCV8</accession>
<protein>
    <submittedName>
        <fullName evidence="2">Uncharacterized protein</fullName>
    </submittedName>
</protein>
<dbReference type="EMBL" id="JAWZYT010000393">
    <property type="protein sequence ID" value="KAK4323996.1"/>
    <property type="molecule type" value="Genomic_DNA"/>
</dbReference>
<evidence type="ECO:0000256" key="1">
    <source>
        <dbReference type="SAM" id="Coils"/>
    </source>
</evidence>
<keyword evidence="1" id="KW-0175">Coiled coil</keyword>
<organism evidence="2 3">
    <name type="scientific">Petrolisthes manimaculis</name>
    <dbReference type="NCBI Taxonomy" id="1843537"/>
    <lineage>
        <taxon>Eukaryota</taxon>
        <taxon>Metazoa</taxon>
        <taxon>Ecdysozoa</taxon>
        <taxon>Arthropoda</taxon>
        <taxon>Crustacea</taxon>
        <taxon>Multicrustacea</taxon>
        <taxon>Malacostraca</taxon>
        <taxon>Eumalacostraca</taxon>
        <taxon>Eucarida</taxon>
        <taxon>Decapoda</taxon>
        <taxon>Pleocyemata</taxon>
        <taxon>Anomura</taxon>
        <taxon>Galatheoidea</taxon>
        <taxon>Porcellanidae</taxon>
        <taxon>Petrolisthes</taxon>
    </lineage>
</organism>
<keyword evidence="3" id="KW-1185">Reference proteome</keyword>